<gene>
    <name evidence="1" type="ORF">VFH_I369840</name>
</gene>
<evidence type="ECO:0000313" key="2">
    <source>
        <dbReference type="Proteomes" id="UP001157006"/>
    </source>
</evidence>
<reference evidence="1 2" key="1">
    <citation type="submission" date="2023-01" db="EMBL/GenBank/DDBJ databases">
        <authorList>
            <person name="Kreplak J."/>
        </authorList>
    </citation>
    <scope>NUCLEOTIDE SEQUENCE [LARGE SCALE GENOMIC DNA]</scope>
</reference>
<sequence length="112" mass="12072">MKDAMLTKAAARSHKEVAKLRKAFKAGLEPPPIPDGIVDFLRQNSPSVEVNIRTNIRGCFDLEQFEESIKGAKIIKYHSKFAAPASSSASHASACRTSLSLCCTSQSSSLSC</sequence>
<name>A0AAV0YVV5_VICFA</name>
<accession>A0AAV0YVV5</accession>
<keyword evidence="2" id="KW-1185">Reference proteome</keyword>
<dbReference type="AlphaFoldDB" id="A0AAV0YVV5"/>
<proteinExistence type="predicted"/>
<evidence type="ECO:0000313" key="1">
    <source>
        <dbReference type="EMBL" id="CAI8588913.1"/>
    </source>
</evidence>
<dbReference type="EMBL" id="OX451736">
    <property type="protein sequence ID" value="CAI8588913.1"/>
    <property type="molecule type" value="Genomic_DNA"/>
</dbReference>
<protein>
    <submittedName>
        <fullName evidence="1">Uncharacterized protein</fullName>
    </submittedName>
</protein>
<organism evidence="1 2">
    <name type="scientific">Vicia faba</name>
    <name type="common">Broad bean</name>
    <name type="synonym">Faba vulgaris</name>
    <dbReference type="NCBI Taxonomy" id="3906"/>
    <lineage>
        <taxon>Eukaryota</taxon>
        <taxon>Viridiplantae</taxon>
        <taxon>Streptophyta</taxon>
        <taxon>Embryophyta</taxon>
        <taxon>Tracheophyta</taxon>
        <taxon>Spermatophyta</taxon>
        <taxon>Magnoliopsida</taxon>
        <taxon>eudicotyledons</taxon>
        <taxon>Gunneridae</taxon>
        <taxon>Pentapetalae</taxon>
        <taxon>rosids</taxon>
        <taxon>fabids</taxon>
        <taxon>Fabales</taxon>
        <taxon>Fabaceae</taxon>
        <taxon>Papilionoideae</taxon>
        <taxon>50 kb inversion clade</taxon>
        <taxon>NPAAA clade</taxon>
        <taxon>Hologalegina</taxon>
        <taxon>IRL clade</taxon>
        <taxon>Fabeae</taxon>
        <taxon>Vicia</taxon>
    </lineage>
</organism>
<dbReference type="Proteomes" id="UP001157006">
    <property type="component" value="Chromosome 1L"/>
</dbReference>